<sequence length="448" mass="49576">MIPQLSALLLTSALAVVARPTAPVKRADPKAVFAHVIVGNTYNYNADMWKSDISLAASKAIDAFTMNVGWSPADDNWQPRQVQYAYDAAQSVAPNFKLSISLDMNALPCATVSDGQYIINNFIAPFRSHPSRYLYNGKMFLSTFAGQWCTFGQASAPAGWQWLINNAGTPIYFIPNLQLGDASLLSTTWNFIDGFKLWNAWPKTITDNSQWADDAWWLQNSAGKGYLTLVSPWFFIHLPGGDPAINNRYMCGDNFMYRARWQQLIANRNSLPFVEVATWNDYGESHYIGPMTGLPPKNANYITPNNDHQAWADYTWYYATWWKSGSAPTIATDRVYMWARPHPKNAAICSNDGVGAVGNADWANDLLYISVFLKDTAQAYCYSGGNGSGTRTLSAGVNEFTVPLSAGGVGCTITRNGVTLIDYRPSEFTYTTSPSVCNMNAWTGMLRG</sequence>
<keyword evidence="3" id="KW-1185">Reference proteome</keyword>
<accession>A0A5N5QAT9</accession>
<dbReference type="Gene3D" id="3.20.20.80">
    <property type="entry name" value="Glycosidases"/>
    <property type="match status" value="1"/>
</dbReference>
<dbReference type="GO" id="GO:0051118">
    <property type="term" value="F:glucan endo-1,3-alpha-glucosidase activity"/>
    <property type="evidence" value="ECO:0007669"/>
    <property type="project" value="InterPro"/>
</dbReference>
<evidence type="ECO:0000313" key="2">
    <source>
        <dbReference type="EMBL" id="KAB5588521.1"/>
    </source>
</evidence>
<name>A0A5N5QAT9_9AGAM</name>
<dbReference type="Proteomes" id="UP000383932">
    <property type="component" value="Unassembled WGS sequence"/>
</dbReference>
<dbReference type="InterPro" id="IPR005197">
    <property type="entry name" value="Glyco_hydro_71"/>
</dbReference>
<proteinExistence type="predicted"/>
<organism evidence="2 3">
    <name type="scientific">Ceratobasidium theobromae</name>
    <dbReference type="NCBI Taxonomy" id="1582974"/>
    <lineage>
        <taxon>Eukaryota</taxon>
        <taxon>Fungi</taxon>
        <taxon>Dikarya</taxon>
        <taxon>Basidiomycota</taxon>
        <taxon>Agaricomycotina</taxon>
        <taxon>Agaricomycetes</taxon>
        <taxon>Cantharellales</taxon>
        <taxon>Ceratobasidiaceae</taxon>
        <taxon>Ceratobasidium</taxon>
    </lineage>
</organism>
<feature type="chain" id="PRO_5024402922" evidence="1">
    <location>
        <begin position="19"/>
        <end position="448"/>
    </location>
</feature>
<feature type="signal peptide" evidence="1">
    <location>
        <begin position="1"/>
        <end position="18"/>
    </location>
</feature>
<keyword evidence="1" id="KW-0732">Signal</keyword>
<reference evidence="2 3" key="1">
    <citation type="journal article" date="2019" name="Fungal Biol. Biotechnol.">
        <title>Draft genome sequence of fastidious pathogen Ceratobasidium theobromae, which causes vascular-streak dieback in Theobroma cacao.</title>
        <authorList>
            <person name="Ali S.S."/>
            <person name="Asman A."/>
            <person name="Shao J."/>
            <person name="Firmansyah A.P."/>
            <person name="Susilo A.W."/>
            <person name="Rosmana A."/>
            <person name="McMahon P."/>
            <person name="Junaid M."/>
            <person name="Guest D."/>
            <person name="Kheng T.Y."/>
            <person name="Meinhardt L.W."/>
            <person name="Bailey B.A."/>
        </authorList>
    </citation>
    <scope>NUCLEOTIDE SEQUENCE [LARGE SCALE GENOMIC DNA]</scope>
    <source>
        <strain evidence="2 3">CT2</strain>
    </source>
</reference>
<gene>
    <name evidence="2" type="ORF">CTheo_8039</name>
</gene>
<dbReference type="EMBL" id="SSOP01000431">
    <property type="protein sequence ID" value="KAB5588521.1"/>
    <property type="molecule type" value="Genomic_DNA"/>
</dbReference>
<comment type="caution">
    <text evidence="2">The sequence shown here is derived from an EMBL/GenBank/DDBJ whole genome shotgun (WGS) entry which is preliminary data.</text>
</comment>
<dbReference type="OrthoDB" id="3257981at2759"/>
<protein>
    <submittedName>
        <fullName evidence="2">Glycoside hydrolase family 71 protein</fullName>
    </submittedName>
</protein>
<evidence type="ECO:0000256" key="1">
    <source>
        <dbReference type="SAM" id="SignalP"/>
    </source>
</evidence>
<dbReference type="Pfam" id="PF03659">
    <property type="entry name" value="Glyco_hydro_71"/>
    <property type="match status" value="1"/>
</dbReference>
<evidence type="ECO:0000313" key="3">
    <source>
        <dbReference type="Proteomes" id="UP000383932"/>
    </source>
</evidence>
<dbReference type="AlphaFoldDB" id="A0A5N5QAT9"/>
<keyword evidence="2" id="KW-0378">Hydrolase</keyword>
<dbReference type="CDD" id="cd11577">
    <property type="entry name" value="GH71"/>
    <property type="match status" value="1"/>
</dbReference>